<sequence length="351" mass="38589">MLLDATQNMLPEQAPVLQAIRVIDQAQAKIALVVDAKGRLTGSVVDGDVRRGLLHGHSLQTPVSDIMHRQPYTLPVGSTRQKILQAMQVLEIKQVPLLSPEGMVTGIAVHDLLLGLQHGQRPNHVVVMAGGKGQRLLPITQDLPKPMVPVGGKPILEWILLRLRHYGFREFSFAINYLGHMIEDYFGDGSAFDCRIRYIREKEFLGTAGALSLLPPGDAHPLVVTNGDILSGIDFGHLVDFHAAGGRSATVCARAHRVEVPYGVLQMSDGCLQGIVEKPVHDHLISAGIYVLSPQVLPRIPQGQALDMPELLLSLIDEHHKIGVFVLEDEWVDVGRHDDLERVRRSFTDQG</sequence>
<accession>A1WSE0</accession>
<dbReference type="OrthoDB" id="9788272at2"/>
<dbReference type="GO" id="GO:0016740">
    <property type="term" value="F:transferase activity"/>
    <property type="evidence" value="ECO:0007669"/>
    <property type="project" value="UniProtKB-KW"/>
</dbReference>
<dbReference type="InterPro" id="IPR046342">
    <property type="entry name" value="CBS_dom_sf"/>
</dbReference>
<evidence type="ECO:0000313" key="2">
    <source>
        <dbReference type="EMBL" id="ABM60547.1"/>
    </source>
</evidence>
<proteinExistence type="predicted"/>
<dbReference type="EMBL" id="CP000542">
    <property type="protein sequence ID" value="ABM60547.1"/>
    <property type="molecule type" value="Genomic_DNA"/>
</dbReference>
<gene>
    <name evidence="2" type="ordered locus">Veis_4857</name>
</gene>
<dbReference type="eggNOG" id="COG0517">
    <property type="taxonomic scope" value="Bacteria"/>
</dbReference>
<reference evidence="3" key="1">
    <citation type="submission" date="2006-12" db="EMBL/GenBank/DDBJ databases">
        <title>Complete sequence of chromosome 1 of Verminephrobacter eiseniae EF01-2.</title>
        <authorList>
            <person name="Copeland A."/>
            <person name="Lucas S."/>
            <person name="Lapidus A."/>
            <person name="Barry K."/>
            <person name="Detter J.C."/>
            <person name="Glavina del Rio T."/>
            <person name="Dalin E."/>
            <person name="Tice H."/>
            <person name="Pitluck S."/>
            <person name="Chertkov O."/>
            <person name="Brettin T."/>
            <person name="Bruce D."/>
            <person name="Han C."/>
            <person name="Tapia R."/>
            <person name="Gilna P."/>
            <person name="Schmutz J."/>
            <person name="Larimer F."/>
            <person name="Land M."/>
            <person name="Hauser L."/>
            <person name="Kyrpides N."/>
            <person name="Kim E."/>
            <person name="Stahl D."/>
            <person name="Richardson P."/>
        </authorList>
    </citation>
    <scope>NUCLEOTIDE SEQUENCE [LARGE SCALE GENOMIC DNA]</scope>
    <source>
        <strain evidence="3">EF01-2</strain>
    </source>
</reference>
<dbReference type="KEGG" id="vei:Veis_4857"/>
<dbReference type="Pfam" id="PF00483">
    <property type="entry name" value="NTP_transferase"/>
    <property type="match status" value="1"/>
</dbReference>
<dbReference type="SUPFAM" id="SSF53448">
    <property type="entry name" value="Nucleotide-diphospho-sugar transferases"/>
    <property type="match status" value="1"/>
</dbReference>
<protein>
    <submittedName>
        <fullName evidence="2">Nucleotidyl transferase</fullName>
    </submittedName>
</protein>
<feature type="domain" description="Nucleotidyl transferase" evidence="1">
    <location>
        <begin position="125"/>
        <end position="347"/>
    </location>
</feature>
<dbReference type="InterPro" id="IPR029044">
    <property type="entry name" value="Nucleotide-diphossugar_trans"/>
</dbReference>
<dbReference type="eggNOG" id="COG1208">
    <property type="taxonomic scope" value="Bacteria"/>
</dbReference>
<dbReference type="Gene3D" id="3.10.580.10">
    <property type="entry name" value="CBS-domain"/>
    <property type="match status" value="1"/>
</dbReference>
<dbReference type="GeneID" id="76463121"/>
<dbReference type="Proteomes" id="UP000000374">
    <property type="component" value="Chromosome"/>
</dbReference>
<dbReference type="AlphaFoldDB" id="A1WSE0"/>
<keyword evidence="3" id="KW-1185">Reference proteome</keyword>
<dbReference type="STRING" id="391735.Veis_4857"/>
<dbReference type="Gene3D" id="3.90.550.10">
    <property type="entry name" value="Spore Coat Polysaccharide Biosynthesis Protein SpsA, Chain A"/>
    <property type="match status" value="1"/>
</dbReference>
<dbReference type="CDD" id="cd06426">
    <property type="entry name" value="NTP_transferase_like_2"/>
    <property type="match status" value="1"/>
</dbReference>
<keyword evidence="2" id="KW-0808">Transferase</keyword>
<organism evidence="2 3">
    <name type="scientific">Verminephrobacter eiseniae (strain EF01-2)</name>
    <dbReference type="NCBI Taxonomy" id="391735"/>
    <lineage>
        <taxon>Bacteria</taxon>
        <taxon>Pseudomonadati</taxon>
        <taxon>Pseudomonadota</taxon>
        <taxon>Betaproteobacteria</taxon>
        <taxon>Burkholderiales</taxon>
        <taxon>Comamonadaceae</taxon>
        <taxon>Verminephrobacter</taxon>
    </lineage>
</organism>
<dbReference type="RefSeq" id="WP_011812525.1">
    <property type="nucleotide sequence ID" value="NC_008786.1"/>
</dbReference>
<dbReference type="InterPro" id="IPR050486">
    <property type="entry name" value="Mannose-1P_guanyltransferase"/>
</dbReference>
<evidence type="ECO:0000313" key="3">
    <source>
        <dbReference type="Proteomes" id="UP000000374"/>
    </source>
</evidence>
<name>A1WSE0_VEREI</name>
<dbReference type="InterPro" id="IPR005835">
    <property type="entry name" value="NTP_transferase_dom"/>
</dbReference>
<dbReference type="HOGENOM" id="CLU_045375_0_0_4"/>
<evidence type="ECO:0000259" key="1">
    <source>
        <dbReference type="Pfam" id="PF00483"/>
    </source>
</evidence>
<dbReference type="PANTHER" id="PTHR22572">
    <property type="entry name" value="SUGAR-1-PHOSPHATE GUANYL TRANSFERASE"/>
    <property type="match status" value="1"/>
</dbReference>